<keyword evidence="2" id="KW-1185">Reference proteome</keyword>
<dbReference type="OrthoDB" id="2181at2"/>
<protein>
    <submittedName>
        <fullName evidence="1">Uncharacterized protein</fullName>
    </submittedName>
</protein>
<accession>A0A1M5PUQ8</accession>
<dbReference type="STRING" id="1123350.SAMN02744040_00616"/>
<gene>
    <name evidence="1" type="ORF">SAMN02744040_00616</name>
</gene>
<name>A0A1M5PUQ8_9FIRM</name>
<dbReference type="Proteomes" id="UP000242520">
    <property type="component" value="Unassembled WGS sequence"/>
</dbReference>
<dbReference type="AlphaFoldDB" id="A0A1M5PUQ8"/>
<evidence type="ECO:0000313" key="2">
    <source>
        <dbReference type="Proteomes" id="UP000242520"/>
    </source>
</evidence>
<sequence length="99" mass="11220">MVGQAEAIITGYLAGNNSVRNIIGIPLLQLPVSLAIGDMISYSNEMMNKENGNKLRFTFAGSIYFERMKEKGLYTIDKKNLYERVKRVGLLNIYDEKLI</sequence>
<evidence type="ECO:0000313" key="1">
    <source>
        <dbReference type="EMBL" id="SHH05605.1"/>
    </source>
</evidence>
<organism evidence="1 2">
    <name type="scientific">Tepidibacter thalassicus DSM 15285</name>
    <dbReference type="NCBI Taxonomy" id="1123350"/>
    <lineage>
        <taxon>Bacteria</taxon>
        <taxon>Bacillati</taxon>
        <taxon>Bacillota</taxon>
        <taxon>Clostridia</taxon>
        <taxon>Peptostreptococcales</taxon>
        <taxon>Peptostreptococcaceae</taxon>
        <taxon>Tepidibacter</taxon>
    </lineage>
</organism>
<dbReference type="EMBL" id="FQXH01000007">
    <property type="protein sequence ID" value="SHH05605.1"/>
    <property type="molecule type" value="Genomic_DNA"/>
</dbReference>
<reference evidence="2" key="1">
    <citation type="submission" date="2016-11" db="EMBL/GenBank/DDBJ databases">
        <authorList>
            <person name="Varghese N."/>
            <person name="Submissions S."/>
        </authorList>
    </citation>
    <scope>NUCLEOTIDE SEQUENCE [LARGE SCALE GENOMIC DNA]</scope>
    <source>
        <strain evidence="2">DSM 15285</strain>
    </source>
</reference>
<dbReference type="RefSeq" id="WP_072723539.1">
    <property type="nucleotide sequence ID" value="NZ_FQXH01000007.1"/>
</dbReference>
<proteinExistence type="predicted"/>